<dbReference type="AlphaFoldDB" id="A0A8E5HPS9"/>
<evidence type="ECO:0000313" key="4">
    <source>
        <dbReference type="Proteomes" id="UP000027002"/>
    </source>
</evidence>
<keyword evidence="4" id="KW-1185">Reference proteome</keyword>
<dbReference type="OrthoDB" id="5062908at2759"/>
<protein>
    <recommendedName>
        <fullName evidence="2">C2H2-type domain-containing protein</fullName>
    </recommendedName>
</protein>
<gene>
    <name evidence="3" type="ORF">UV8b_03498</name>
</gene>
<reference evidence="3" key="1">
    <citation type="submission" date="2020-03" db="EMBL/GenBank/DDBJ databases">
        <title>A mixture of massive structural variations and highly conserved coding sequences in Ustilaginoidea virens genome.</title>
        <authorList>
            <person name="Zhang K."/>
            <person name="Zhao Z."/>
            <person name="Zhang Z."/>
            <person name="Li Y."/>
            <person name="Hsiang T."/>
            <person name="Sun W."/>
        </authorList>
    </citation>
    <scope>NUCLEOTIDE SEQUENCE</scope>
    <source>
        <strain evidence="3">UV-8b</strain>
    </source>
</reference>
<accession>A0A8E5HPS9</accession>
<dbReference type="Pfam" id="PF26177">
    <property type="entry name" value="zf_C2H2_17_1st"/>
    <property type="match status" value="1"/>
</dbReference>
<feature type="compositionally biased region" description="Polar residues" evidence="1">
    <location>
        <begin position="536"/>
        <end position="547"/>
    </location>
</feature>
<feature type="compositionally biased region" description="Polar residues" evidence="1">
    <location>
        <begin position="58"/>
        <end position="82"/>
    </location>
</feature>
<proteinExistence type="predicted"/>
<dbReference type="GeneID" id="66064276"/>
<feature type="region of interest" description="Disordered" evidence="1">
    <location>
        <begin position="536"/>
        <end position="556"/>
    </location>
</feature>
<feature type="domain" description="C2H2-type" evidence="2">
    <location>
        <begin position="368"/>
        <end position="394"/>
    </location>
</feature>
<feature type="compositionally biased region" description="Polar residues" evidence="1">
    <location>
        <begin position="115"/>
        <end position="126"/>
    </location>
</feature>
<evidence type="ECO:0000256" key="1">
    <source>
        <dbReference type="SAM" id="MobiDB-lite"/>
    </source>
</evidence>
<feature type="region of interest" description="Disordered" evidence="1">
    <location>
        <begin position="56"/>
        <end position="153"/>
    </location>
</feature>
<dbReference type="Gene3D" id="3.30.160.60">
    <property type="entry name" value="Classic Zinc Finger"/>
    <property type="match status" value="1"/>
</dbReference>
<dbReference type="SMART" id="SM00355">
    <property type="entry name" value="ZnF_C2H2"/>
    <property type="match status" value="2"/>
</dbReference>
<feature type="compositionally biased region" description="Low complexity" evidence="1">
    <location>
        <begin position="129"/>
        <end position="149"/>
    </location>
</feature>
<dbReference type="Proteomes" id="UP000027002">
    <property type="component" value="Chromosome 3"/>
</dbReference>
<feature type="region of interest" description="Disordered" evidence="1">
    <location>
        <begin position="433"/>
        <end position="490"/>
    </location>
</feature>
<dbReference type="InterPro" id="IPR013087">
    <property type="entry name" value="Znf_C2H2_type"/>
</dbReference>
<sequence length="556" mass="59864">MPIALVVPHPANMPGYNNTTVNLDEVQSLSSYHQSSMASNPAGMFAFTQAESSPDLLNGSSWATGDGSQSFPEYPDNGSTHSGEAEDYLFTSGQTTPRGSRLEHAQSMDSVWVSPRNTSQSSSMAQVMSRADSSRSCGSSLSQSSQMSRGHASAFRNMPHARTAAMTGTMAGMDSCLLVTADAHAVPSQMYWPELSLDMTMAAPGASFAVADSSSPMHMVPAHMHLGPESVLPDNSSPGSWDCFSSSISRTSSPATVDDVWLPSATSPNSDIAGDSPSAERKVSIATDVKKEISGFEDGLSLPSGFHLRKQGSDGESSARDHELYKNAAPGPDGLFHCPWEGQASCNHKAEKLKCNYDKFVDSHLKPYRCKADSCEGARFSSTACLLRHEREAHGLHGHGDKPFLCVYEGCERAVPGSGFPRQWNLRDHMKRVHNDHGSAGGSPPSGTNAQSTKGRKRKTEGAEPQNGNRKATLKSMPVADSKQTPAKPLLEQWLDQRRVVEEIVRGLNKPDDARSLQQIGDVQKRLAYMANMTKKLSSAASDTPAETNRRHYSSG</sequence>
<dbReference type="EMBL" id="CP072755">
    <property type="protein sequence ID" value="QUC19257.1"/>
    <property type="molecule type" value="Genomic_DNA"/>
</dbReference>
<name>A0A8E5HPS9_USTVR</name>
<dbReference type="RefSeq" id="XP_042996930.1">
    <property type="nucleotide sequence ID" value="XM_043140996.1"/>
</dbReference>
<feature type="domain" description="C2H2-type" evidence="2">
    <location>
        <begin position="404"/>
        <end position="434"/>
    </location>
</feature>
<dbReference type="InterPro" id="IPR059095">
    <property type="entry name" value="Znf_C2H2_17_2nd"/>
</dbReference>
<organism evidence="3 4">
    <name type="scientific">Ustilaginoidea virens</name>
    <name type="common">Rice false smut fungus</name>
    <name type="synonym">Villosiclava virens</name>
    <dbReference type="NCBI Taxonomy" id="1159556"/>
    <lineage>
        <taxon>Eukaryota</taxon>
        <taxon>Fungi</taxon>
        <taxon>Dikarya</taxon>
        <taxon>Ascomycota</taxon>
        <taxon>Pezizomycotina</taxon>
        <taxon>Sordariomycetes</taxon>
        <taxon>Hypocreomycetidae</taxon>
        <taxon>Hypocreales</taxon>
        <taxon>Clavicipitaceae</taxon>
        <taxon>Ustilaginoidea</taxon>
    </lineage>
</organism>
<dbReference type="InterPro" id="IPR059009">
    <property type="entry name" value="Znf_C2H2_17_1st"/>
</dbReference>
<dbReference type="Pfam" id="PF26176">
    <property type="entry name" value="zf_C2H2_17_2"/>
    <property type="match status" value="1"/>
</dbReference>
<evidence type="ECO:0000313" key="3">
    <source>
        <dbReference type="EMBL" id="QUC19257.1"/>
    </source>
</evidence>
<dbReference type="KEGG" id="uvi:66064276"/>
<evidence type="ECO:0000259" key="2">
    <source>
        <dbReference type="SMART" id="SM00355"/>
    </source>
</evidence>